<dbReference type="PATRIC" id="fig|273678.4.peg.213"/>
<comment type="caution">
    <text evidence="2">The sequence shown here is derived from an EMBL/GenBank/DDBJ whole genome shotgun (WGS) entry which is preliminary data.</text>
</comment>
<organism evidence="2 3">
    <name type="scientific">Microbacterium hydrocarbonoxydans</name>
    <dbReference type="NCBI Taxonomy" id="273678"/>
    <lineage>
        <taxon>Bacteria</taxon>
        <taxon>Bacillati</taxon>
        <taxon>Actinomycetota</taxon>
        <taxon>Actinomycetes</taxon>
        <taxon>Micrococcales</taxon>
        <taxon>Microbacteriaceae</taxon>
        <taxon>Microbacterium</taxon>
    </lineage>
</organism>
<dbReference type="EMBL" id="JYJB01000003">
    <property type="protein sequence ID" value="KJL49508.1"/>
    <property type="molecule type" value="Genomic_DNA"/>
</dbReference>
<evidence type="ECO:0000256" key="1">
    <source>
        <dbReference type="SAM" id="MobiDB-lite"/>
    </source>
</evidence>
<gene>
    <name evidence="2" type="ORF">RS84_00221</name>
</gene>
<accession>A0A0M2HYI7</accession>
<feature type="region of interest" description="Disordered" evidence="1">
    <location>
        <begin position="181"/>
        <end position="233"/>
    </location>
</feature>
<dbReference type="STRING" id="273678.RS84_00221"/>
<evidence type="ECO:0000313" key="3">
    <source>
        <dbReference type="Proteomes" id="UP000033900"/>
    </source>
</evidence>
<dbReference type="Proteomes" id="UP000033900">
    <property type="component" value="Unassembled WGS sequence"/>
</dbReference>
<protein>
    <submittedName>
        <fullName evidence="2">Uncharacterized protein</fullName>
    </submittedName>
</protein>
<dbReference type="RefSeq" id="WP_045255902.1">
    <property type="nucleotide sequence ID" value="NZ_JYJB01000003.1"/>
</dbReference>
<proteinExistence type="predicted"/>
<keyword evidence="3" id="KW-1185">Reference proteome</keyword>
<dbReference type="AlphaFoldDB" id="A0A0M2HYI7"/>
<reference evidence="2 3" key="1">
    <citation type="submission" date="2015-02" db="EMBL/GenBank/DDBJ databases">
        <title>Draft genome sequences of ten Microbacterium spp. with emphasis on heavy metal contaminated environments.</title>
        <authorList>
            <person name="Corretto E."/>
        </authorList>
    </citation>
    <scope>NUCLEOTIDE SEQUENCE [LARGE SCALE GENOMIC DNA]</scope>
    <source>
        <strain evidence="2 3">SA35</strain>
    </source>
</reference>
<sequence>MSTPNIDDVAQTLAEYERLAISTGATVQILPTEFSADGETWVKFWIDEHPPAIARATVLRDGIPTERYVVWAESLPAEDSWRALWMAKPTKLFGAYADRSVLRRAYRDAIGDRREPDEQIDAPMAPALQREWEAEIAAAATTDAVHELHAEMKTARAVTVPRERALRTRLAEIEAGAWEPVDEPGADVAPAPRTATGAIRSTEAKPAQPNDFLAPAGNRAARRKAARKKGGKR</sequence>
<evidence type="ECO:0000313" key="2">
    <source>
        <dbReference type="EMBL" id="KJL49508.1"/>
    </source>
</evidence>
<feature type="compositionally biased region" description="Basic residues" evidence="1">
    <location>
        <begin position="220"/>
        <end position="233"/>
    </location>
</feature>
<dbReference type="OrthoDB" id="5083002at2"/>
<name>A0A0M2HYI7_9MICO</name>